<proteinExistence type="predicted"/>
<evidence type="ECO:0000256" key="2">
    <source>
        <dbReference type="SAM" id="Phobius"/>
    </source>
</evidence>
<name>A0ABP1QPN5_9HEXA</name>
<feature type="transmembrane region" description="Helical" evidence="2">
    <location>
        <begin position="110"/>
        <end position="132"/>
    </location>
</feature>
<feature type="compositionally biased region" description="Polar residues" evidence="1">
    <location>
        <begin position="216"/>
        <end position="236"/>
    </location>
</feature>
<keyword evidence="2" id="KW-0812">Transmembrane</keyword>
<dbReference type="Proteomes" id="UP001642540">
    <property type="component" value="Unassembled WGS sequence"/>
</dbReference>
<keyword evidence="2" id="KW-1133">Transmembrane helix</keyword>
<comment type="caution">
    <text evidence="3">The sequence shown here is derived from an EMBL/GenBank/DDBJ whole genome shotgun (WGS) entry which is preliminary data.</text>
</comment>
<accession>A0ABP1QPN5</accession>
<evidence type="ECO:0000313" key="4">
    <source>
        <dbReference type="Proteomes" id="UP001642540"/>
    </source>
</evidence>
<protein>
    <submittedName>
        <fullName evidence="3">Uncharacterized protein</fullName>
    </submittedName>
</protein>
<reference evidence="3 4" key="1">
    <citation type="submission" date="2024-08" db="EMBL/GenBank/DDBJ databases">
        <authorList>
            <person name="Cucini C."/>
            <person name="Frati F."/>
        </authorList>
    </citation>
    <scope>NUCLEOTIDE SEQUENCE [LARGE SCALE GENOMIC DNA]</scope>
</reference>
<evidence type="ECO:0000256" key="1">
    <source>
        <dbReference type="SAM" id="MobiDB-lite"/>
    </source>
</evidence>
<dbReference type="EMBL" id="CAXLJM020000041">
    <property type="protein sequence ID" value="CAL8109474.1"/>
    <property type="molecule type" value="Genomic_DNA"/>
</dbReference>
<keyword evidence="4" id="KW-1185">Reference proteome</keyword>
<feature type="compositionally biased region" description="Low complexity" evidence="1">
    <location>
        <begin position="262"/>
        <end position="322"/>
    </location>
</feature>
<feature type="region of interest" description="Disordered" evidence="1">
    <location>
        <begin position="192"/>
        <end position="322"/>
    </location>
</feature>
<feature type="transmembrane region" description="Helical" evidence="2">
    <location>
        <begin position="144"/>
        <end position="163"/>
    </location>
</feature>
<evidence type="ECO:0000313" key="3">
    <source>
        <dbReference type="EMBL" id="CAL8109474.1"/>
    </source>
</evidence>
<organism evidence="3 4">
    <name type="scientific">Orchesella dallaii</name>
    <dbReference type="NCBI Taxonomy" id="48710"/>
    <lineage>
        <taxon>Eukaryota</taxon>
        <taxon>Metazoa</taxon>
        <taxon>Ecdysozoa</taxon>
        <taxon>Arthropoda</taxon>
        <taxon>Hexapoda</taxon>
        <taxon>Collembola</taxon>
        <taxon>Entomobryomorpha</taxon>
        <taxon>Entomobryoidea</taxon>
        <taxon>Orchesellidae</taxon>
        <taxon>Orchesellinae</taxon>
        <taxon>Orchesella</taxon>
    </lineage>
</organism>
<keyword evidence="2" id="KW-0472">Membrane</keyword>
<gene>
    <name evidence="3" type="ORF">ODALV1_LOCUS13400</name>
</gene>
<sequence length="322" mass="35319">MVAGVIASLIRGKSKKKQKRQKIDRDVLINTPHRSNVTILPFPKFAPKWLSTKEAAALQAKRAANESLKKIILGQEFQKLHRKQAQQAASQDAVSQVSYENEEFGSSGNAYTAIYIGLVLICIGVVITFVGLGEKGFKTIELKMIGPVLCVIGLTSITVKIIHCSFPQMFQLPSFLNRKAKLRDSDQSNLMEKGVQNGHFGKNSDGPKVLSPRVKLQSTKKTPRPTSTIPNYIGNDSSEDDDFDPGRSRPHSNRYNNAFEQSPKSSSPSSTPKTLPSSTTPVTVLPSAPSTQQPQQQPPTKLLQQQPPPQNELLLSPQGLIL</sequence>